<sequence length="292" mass="32026">MRRRTFLTGATALAATTAALHGLPAVAAPPRALATHNWMSHLSGSTQLRQLTIPGTHNSGARHGVAWARCQDTTITQQLESGIRFLDIRCRPTEGSFAIHHGEVFQQMMFGDVLNQCQAFLQANPKETVLMRVKKEHSNESDATFRQIFDSYRNRPQYAGLIRVGDGLPPLGTARGKIVLFGENGLPGFRYEHGPLFDIQDDWNAGIPGKVQLFKDQLGEAHASNGSGKLFVNFTSVAGGWIPWDSSNSINPTVRAYLNGFAGSWNRHLGIIAMDYPQSHAGLIETLIARNP</sequence>
<dbReference type="PROSITE" id="PS51318">
    <property type="entry name" value="TAT"/>
    <property type="match status" value="1"/>
</dbReference>
<proteinExistence type="predicted"/>
<dbReference type="EMBL" id="CP042266">
    <property type="protein sequence ID" value="QDY76178.1"/>
    <property type="molecule type" value="Genomic_DNA"/>
</dbReference>
<dbReference type="Pfam" id="PF00388">
    <property type="entry name" value="PI-PLC-X"/>
    <property type="match status" value="1"/>
</dbReference>
<dbReference type="PANTHER" id="PTHR13593">
    <property type="match status" value="1"/>
</dbReference>
<dbReference type="SMART" id="SM00148">
    <property type="entry name" value="PLCXc"/>
    <property type="match status" value="1"/>
</dbReference>
<dbReference type="RefSeq" id="WP_146479479.1">
    <property type="nucleotide sequence ID" value="NZ_CP042266.1"/>
</dbReference>
<keyword evidence="6" id="KW-0732">Signal</keyword>
<name>A0A5B8ID02_9ACTN</name>
<dbReference type="GO" id="GO:0004436">
    <property type="term" value="F:phosphatidylinositol diacylglycerol-lyase activity"/>
    <property type="evidence" value="ECO:0007669"/>
    <property type="project" value="UniProtKB-EC"/>
</dbReference>
<dbReference type="Gene3D" id="3.20.20.190">
    <property type="entry name" value="Phosphatidylinositol (PI) phosphodiesterase"/>
    <property type="match status" value="1"/>
</dbReference>
<dbReference type="SUPFAM" id="SSF51695">
    <property type="entry name" value="PLC-like phosphodiesterases"/>
    <property type="match status" value="1"/>
</dbReference>
<keyword evidence="9" id="KW-1185">Reference proteome</keyword>
<feature type="domain" description="Phosphatidylinositol-specific phospholipase C X" evidence="7">
    <location>
        <begin position="48"/>
        <end position="183"/>
    </location>
</feature>
<dbReference type="PANTHER" id="PTHR13593:SF113">
    <property type="entry name" value="SI:DKEY-266F7.9"/>
    <property type="match status" value="1"/>
</dbReference>
<organism evidence="8 9">
    <name type="scientific">Streptomyces qinzhouensis</name>
    <dbReference type="NCBI Taxonomy" id="2599401"/>
    <lineage>
        <taxon>Bacteria</taxon>
        <taxon>Bacillati</taxon>
        <taxon>Actinomycetota</taxon>
        <taxon>Actinomycetes</taxon>
        <taxon>Kitasatosporales</taxon>
        <taxon>Streptomycetaceae</taxon>
        <taxon>Streptomyces</taxon>
    </lineage>
</organism>
<evidence type="ECO:0000256" key="4">
    <source>
        <dbReference type="ARBA" id="ARBA00030474"/>
    </source>
</evidence>
<dbReference type="InterPro" id="IPR051057">
    <property type="entry name" value="PI-PLC_domain"/>
</dbReference>
<evidence type="ECO:0000259" key="7">
    <source>
        <dbReference type="SMART" id="SM00148"/>
    </source>
</evidence>
<dbReference type="InterPro" id="IPR006311">
    <property type="entry name" value="TAT_signal"/>
</dbReference>
<dbReference type="EC" id="4.6.1.13" evidence="2"/>
<dbReference type="OrthoDB" id="7191982at2"/>
<dbReference type="CDD" id="cd08586">
    <property type="entry name" value="PI-PLCc_BcPLC_like"/>
    <property type="match status" value="1"/>
</dbReference>
<dbReference type="InterPro" id="IPR017946">
    <property type="entry name" value="PLC-like_Pdiesterase_TIM-brl"/>
</dbReference>
<evidence type="ECO:0000256" key="3">
    <source>
        <dbReference type="ARBA" id="ARBA00019758"/>
    </source>
</evidence>
<dbReference type="AlphaFoldDB" id="A0A5B8ID02"/>
<dbReference type="InterPro" id="IPR000909">
    <property type="entry name" value="PLipase_C_PInositol-sp_X_dom"/>
</dbReference>
<dbReference type="PROSITE" id="PS50007">
    <property type="entry name" value="PIPLC_X_DOMAIN"/>
    <property type="match status" value="1"/>
</dbReference>
<accession>A0A5B8ID02</accession>
<gene>
    <name evidence="8" type="ORF">FQU76_06180</name>
</gene>
<dbReference type="KEGG" id="sqz:FQU76_06180"/>
<evidence type="ECO:0000256" key="5">
    <source>
        <dbReference type="ARBA" id="ARBA00030782"/>
    </source>
</evidence>
<dbReference type="GO" id="GO:0008081">
    <property type="term" value="F:phosphoric diester hydrolase activity"/>
    <property type="evidence" value="ECO:0007669"/>
    <property type="project" value="InterPro"/>
</dbReference>
<feature type="chain" id="PRO_5023121117" description="1-phosphatidylinositol phosphodiesterase" evidence="6">
    <location>
        <begin position="28"/>
        <end position="292"/>
    </location>
</feature>
<evidence type="ECO:0000256" key="2">
    <source>
        <dbReference type="ARBA" id="ARBA00012581"/>
    </source>
</evidence>
<reference evidence="8 9" key="1">
    <citation type="submission" date="2019-07" db="EMBL/GenBank/DDBJ databases">
        <authorList>
            <person name="Zhu P."/>
        </authorList>
    </citation>
    <scope>NUCLEOTIDE SEQUENCE [LARGE SCALE GENOMIC DNA]</scope>
    <source>
        <strain evidence="8 9">SSL-25</strain>
    </source>
</reference>
<evidence type="ECO:0000256" key="1">
    <source>
        <dbReference type="ARBA" id="ARBA00001316"/>
    </source>
</evidence>
<evidence type="ECO:0000256" key="6">
    <source>
        <dbReference type="SAM" id="SignalP"/>
    </source>
</evidence>
<comment type="catalytic activity">
    <reaction evidence="1">
        <text>a 1,2-diacyl-sn-glycero-3-phospho-(1D-myo-inositol) = 1D-myo-inositol 1,2-cyclic phosphate + a 1,2-diacyl-sn-glycerol</text>
        <dbReference type="Rhea" id="RHEA:17093"/>
        <dbReference type="ChEBI" id="CHEBI:17815"/>
        <dbReference type="ChEBI" id="CHEBI:57880"/>
        <dbReference type="ChEBI" id="CHEBI:58484"/>
        <dbReference type="EC" id="4.6.1.13"/>
    </reaction>
</comment>
<protein>
    <recommendedName>
        <fullName evidence="3">1-phosphatidylinositol phosphodiesterase</fullName>
        <ecNumber evidence="2">4.6.1.13</ecNumber>
    </recommendedName>
    <alternativeName>
        <fullName evidence="4">Phosphatidylinositol diacylglycerol-lyase</fullName>
    </alternativeName>
    <alternativeName>
        <fullName evidence="5">Phosphatidylinositol-specific phospholipase C</fullName>
    </alternativeName>
</protein>
<evidence type="ECO:0000313" key="8">
    <source>
        <dbReference type="EMBL" id="QDY76178.1"/>
    </source>
</evidence>
<feature type="signal peptide" evidence="6">
    <location>
        <begin position="1"/>
        <end position="27"/>
    </location>
</feature>
<dbReference type="Proteomes" id="UP000320580">
    <property type="component" value="Chromosome"/>
</dbReference>
<evidence type="ECO:0000313" key="9">
    <source>
        <dbReference type="Proteomes" id="UP000320580"/>
    </source>
</evidence>
<dbReference type="GO" id="GO:0006629">
    <property type="term" value="P:lipid metabolic process"/>
    <property type="evidence" value="ECO:0007669"/>
    <property type="project" value="InterPro"/>
</dbReference>